<organism evidence="2 3">
    <name type="scientific">Candidatus Mediterraneibacter faecipullorum</name>
    <dbReference type="NCBI Taxonomy" id="2838670"/>
    <lineage>
        <taxon>Bacteria</taxon>
        <taxon>Bacillati</taxon>
        <taxon>Bacillota</taxon>
        <taxon>Clostridia</taxon>
        <taxon>Lachnospirales</taxon>
        <taxon>Lachnospiraceae</taxon>
        <taxon>Mediterraneibacter</taxon>
    </lineage>
</organism>
<evidence type="ECO:0000259" key="1">
    <source>
        <dbReference type="Pfam" id="PF08402"/>
    </source>
</evidence>
<comment type="caution">
    <text evidence="2">The sequence shown here is derived from an EMBL/GenBank/DDBJ whole genome shotgun (WGS) entry which is preliminary data.</text>
</comment>
<name>A0A9D2SSY9_9FIRM</name>
<gene>
    <name evidence="2" type="ORF">H9758_00135</name>
</gene>
<proteinExistence type="predicted"/>
<reference evidence="2" key="1">
    <citation type="journal article" date="2021" name="PeerJ">
        <title>Extensive microbial diversity within the chicken gut microbiome revealed by metagenomics and culture.</title>
        <authorList>
            <person name="Gilroy R."/>
            <person name="Ravi A."/>
            <person name="Getino M."/>
            <person name="Pursley I."/>
            <person name="Horton D.L."/>
            <person name="Alikhan N.F."/>
            <person name="Baker D."/>
            <person name="Gharbi K."/>
            <person name="Hall N."/>
            <person name="Watson M."/>
            <person name="Adriaenssens E.M."/>
            <person name="Foster-Nyarko E."/>
            <person name="Jarju S."/>
            <person name="Secka A."/>
            <person name="Antonio M."/>
            <person name="Oren A."/>
            <person name="Chaudhuri R.R."/>
            <person name="La Ragione R."/>
            <person name="Hildebrand F."/>
            <person name="Pallen M.J."/>
        </authorList>
    </citation>
    <scope>NUCLEOTIDE SEQUENCE</scope>
    <source>
        <strain evidence="2">ChiW19-954</strain>
    </source>
</reference>
<dbReference type="GO" id="GO:0022857">
    <property type="term" value="F:transmembrane transporter activity"/>
    <property type="evidence" value="ECO:0007669"/>
    <property type="project" value="InterPro"/>
</dbReference>
<sequence length="107" mass="11937">MITLSEGMAKKLNGRQGGMILGIRGEDIKMDAQNLELGSANKQHAVITDTEVMGNENNLYFNFGGVQAVARVSKYEISQIGDRIDFVFMPSKMHFFDKETGINYTEL</sequence>
<protein>
    <submittedName>
        <fullName evidence="2">TOBE domain-containing protein</fullName>
    </submittedName>
</protein>
<dbReference type="SUPFAM" id="SSF50331">
    <property type="entry name" value="MOP-like"/>
    <property type="match status" value="1"/>
</dbReference>
<dbReference type="AlphaFoldDB" id="A0A9D2SSY9"/>
<dbReference type="InterPro" id="IPR008995">
    <property type="entry name" value="Mo/tungstate-bd_C_term_dom"/>
</dbReference>
<dbReference type="Proteomes" id="UP000823890">
    <property type="component" value="Unassembled WGS sequence"/>
</dbReference>
<dbReference type="InterPro" id="IPR012340">
    <property type="entry name" value="NA-bd_OB-fold"/>
</dbReference>
<dbReference type="GO" id="GO:0043190">
    <property type="term" value="C:ATP-binding cassette (ABC) transporter complex"/>
    <property type="evidence" value="ECO:0007669"/>
    <property type="project" value="InterPro"/>
</dbReference>
<dbReference type="EMBL" id="DWWO01000002">
    <property type="protein sequence ID" value="HJC32986.1"/>
    <property type="molecule type" value="Genomic_DNA"/>
</dbReference>
<dbReference type="Gene3D" id="2.40.50.140">
    <property type="entry name" value="Nucleic acid-binding proteins"/>
    <property type="match status" value="1"/>
</dbReference>
<reference evidence="2" key="2">
    <citation type="submission" date="2021-04" db="EMBL/GenBank/DDBJ databases">
        <authorList>
            <person name="Gilroy R."/>
        </authorList>
    </citation>
    <scope>NUCLEOTIDE SEQUENCE</scope>
    <source>
        <strain evidence="2">ChiW19-954</strain>
    </source>
</reference>
<evidence type="ECO:0000313" key="3">
    <source>
        <dbReference type="Proteomes" id="UP000823890"/>
    </source>
</evidence>
<feature type="domain" description="Transport-associated OB type 2" evidence="1">
    <location>
        <begin position="21"/>
        <end position="96"/>
    </location>
</feature>
<dbReference type="Pfam" id="PF08402">
    <property type="entry name" value="TOBE_2"/>
    <property type="match status" value="1"/>
</dbReference>
<accession>A0A9D2SSY9</accession>
<dbReference type="GO" id="GO:0005524">
    <property type="term" value="F:ATP binding"/>
    <property type="evidence" value="ECO:0007669"/>
    <property type="project" value="InterPro"/>
</dbReference>
<evidence type="ECO:0000313" key="2">
    <source>
        <dbReference type="EMBL" id="HJC32986.1"/>
    </source>
</evidence>
<dbReference type="Gene3D" id="2.40.50.100">
    <property type="match status" value="1"/>
</dbReference>
<dbReference type="InterPro" id="IPR013611">
    <property type="entry name" value="Transp-assoc_OB_typ2"/>
</dbReference>